<dbReference type="Gene3D" id="3.55.50.30">
    <property type="match status" value="1"/>
</dbReference>
<evidence type="ECO:0000259" key="2">
    <source>
        <dbReference type="Pfam" id="PF04773"/>
    </source>
</evidence>
<dbReference type="InterPro" id="IPR012373">
    <property type="entry name" value="Ferrdict_sens_TM"/>
</dbReference>
<reference evidence="3 4" key="1">
    <citation type="submission" date="2020-08" db="EMBL/GenBank/DDBJ databases">
        <title>Genomic Encyclopedia of Type Strains, Phase IV (KMG-IV): sequencing the most valuable type-strain genomes for metagenomic binning, comparative biology and taxonomic classification.</title>
        <authorList>
            <person name="Goeker M."/>
        </authorList>
    </citation>
    <scope>NUCLEOTIDE SEQUENCE [LARGE SCALE GENOMIC DNA]</scope>
    <source>
        <strain evidence="3 4">DSM 101806</strain>
    </source>
</reference>
<keyword evidence="1 3" id="KW-0812">Transmembrane</keyword>
<evidence type="ECO:0000313" key="4">
    <source>
        <dbReference type="Proteomes" id="UP000557392"/>
    </source>
</evidence>
<dbReference type="PANTHER" id="PTHR30273:SF2">
    <property type="entry name" value="PROTEIN FECR"/>
    <property type="match status" value="1"/>
</dbReference>
<sequence length="325" mass="34398">MHDRETADTIDDAASEWAARLDRGLSAAEQQTLEAWLAGDTRRVGALARARALWHHAGQAVAREPAPPVMAEERAPLLSRRRLLGGGATALAAALAGVLVVPHFLGDTETLESGIGEVRRITLEDGSAVTLGPGTTLRHSYDGTRRLVELVAGDAFFEIAHDPRRPFIVLAGWLTLRTLESAFGVRAVQGMPLSVIVSNGQVAIGAKAGGAVRTLDANMRLDAPAAADSARVTRLEPDALQRALAWREGMLAFEGDTLASVAAQFDRYGTARIVIADPSLAREPITGTFAANDPRGFARAIAASLDARVTIDGNAIRLSRKAPAK</sequence>
<dbReference type="EMBL" id="JACIEH010000006">
    <property type="protein sequence ID" value="MBB4101332.1"/>
    <property type="molecule type" value="Genomic_DNA"/>
</dbReference>
<organism evidence="3 4">
    <name type="scientific">Sphingomonas kyeonggiensis</name>
    <dbReference type="NCBI Taxonomy" id="1268553"/>
    <lineage>
        <taxon>Bacteria</taxon>
        <taxon>Pseudomonadati</taxon>
        <taxon>Pseudomonadota</taxon>
        <taxon>Alphaproteobacteria</taxon>
        <taxon>Sphingomonadales</taxon>
        <taxon>Sphingomonadaceae</taxon>
        <taxon>Sphingomonas</taxon>
    </lineage>
</organism>
<dbReference type="PIRSF" id="PIRSF018266">
    <property type="entry name" value="FecR"/>
    <property type="match status" value="1"/>
</dbReference>
<dbReference type="AlphaFoldDB" id="A0A7W6NZ36"/>
<keyword evidence="1" id="KW-0472">Membrane</keyword>
<dbReference type="PANTHER" id="PTHR30273">
    <property type="entry name" value="PERIPLASMIC SIGNAL SENSOR AND SIGMA FACTOR ACTIVATOR FECR-RELATED"/>
    <property type="match status" value="1"/>
</dbReference>
<dbReference type="RefSeq" id="WP_184000696.1">
    <property type="nucleotide sequence ID" value="NZ_JACIEH010000006.1"/>
</dbReference>
<evidence type="ECO:0000256" key="1">
    <source>
        <dbReference type="SAM" id="Phobius"/>
    </source>
</evidence>
<name>A0A7W6NZ36_9SPHN</name>
<evidence type="ECO:0000313" key="3">
    <source>
        <dbReference type="EMBL" id="MBB4101332.1"/>
    </source>
</evidence>
<keyword evidence="4" id="KW-1185">Reference proteome</keyword>
<feature type="transmembrane region" description="Helical" evidence="1">
    <location>
        <begin position="83"/>
        <end position="105"/>
    </location>
</feature>
<feature type="domain" description="FecR protein" evidence="2">
    <location>
        <begin position="110"/>
        <end position="202"/>
    </location>
</feature>
<dbReference type="Pfam" id="PF04773">
    <property type="entry name" value="FecR"/>
    <property type="match status" value="1"/>
</dbReference>
<dbReference type="GO" id="GO:0016989">
    <property type="term" value="F:sigma factor antagonist activity"/>
    <property type="evidence" value="ECO:0007669"/>
    <property type="project" value="TreeGrafter"/>
</dbReference>
<proteinExistence type="predicted"/>
<dbReference type="Gene3D" id="2.60.120.1440">
    <property type="match status" value="1"/>
</dbReference>
<dbReference type="InterPro" id="IPR006860">
    <property type="entry name" value="FecR"/>
</dbReference>
<dbReference type="Proteomes" id="UP000557392">
    <property type="component" value="Unassembled WGS sequence"/>
</dbReference>
<gene>
    <name evidence="3" type="ORF">GGR46_004924</name>
</gene>
<accession>A0A7W6NZ36</accession>
<keyword evidence="1" id="KW-1133">Transmembrane helix</keyword>
<protein>
    <submittedName>
        <fullName evidence="3">Transmembrane sensor</fullName>
    </submittedName>
</protein>
<comment type="caution">
    <text evidence="3">The sequence shown here is derived from an EMBL/GenBank/DDBJ whole genome shotgun (WGS) entry which is preliminary data.</text>
</comment>